<organism evidence="1">
    <name type="scientific">Cupriavidus sp. ST-14</name>
    <dbReference type="NCBI Taxonomy" id="1662009"/>
    <lineage>
        <taxon>Bacteria</taxon>
        <taxon>Pseudomonadati</taxon>
        <taxon>Pseudomonadota</taxon>
        <taxon>Betaproteobacteria</taxon>
        <taxon>Burkholderiales</taxon>
        <taxon>Burkholderiaceae</taxon>
        <taxon>Cupriavidus</taxon>
    </lineage>
</organism>
<reference evidence="1" key="1">
    <citation type="journal article" date="2016" name="Appl. Environ. Microbiol.">
        <title>Degradation Pathways of 2- and 4-Nitrobenzoates in Cupriavidus sp. Strain ST-14 and Construction of a Recombinant Strain, ST-14::3NBA, Capable of Degrading 3-Nitrobenzoate.</title>
        <authorList>
            <person name="Basu S."/>
            <person name="Pal Chowdhury P."/>
            <person name="Deb S."/>
            <person name="Dutta T.K."/>
        </authorList>
    </citation>
    <scope>NUCLEOTIDE SEQUENCE</scope>
    <source>
        <strain evidence="1">ST-14</strain>
    </source>
</reference>
<dbReference type="EMBL" id="KT033703">
    <property type="protein sequence ID" value="AKQ44174.1"/>
    <property type="molecule type" value="Genomic_DNA"/>
</dbReference>
<sequence>MDSEKERQMLPHGPHKEALLQWVRQLCDEIRSRPLDRDLEAYLNRQYGAGTRPYQELCRLLQLGVEEGWAGYVEIEGATYRRGRIAEPSPETAGMSVESGLLRDVKGQYHCHTRGEINMIVPLEPGAQFCGHGAGWRVFPPMSEHFPTVTGKALMMYFLPGGEIEYRAAPAA</sequence>
<dbReference type="AlphaFoldDB" id="A0A0K0PLZ0"/>
<gene>
    <name evidence="1" type="primary">onbB</name>
</gene>
<proteinExistence type="predicted"/>
<dbReference type="InterPro" id="IPR032345">
    <property type="entry name" value="PnbB"/>
</dbReference>
<accession>A0A0K0PLZ0</accession>
<dbReference type="Pfam" id="PF16155">
    <property type="entry name" value="PnbB"/>
    <property type="match status" value="1"/>
</dbReference>
<evidence type="ECO:0000313" key="1">
    <source>
        <dbReference type="EMBL" id="AKQ44174.1"/>
    </source>
</evidence>
<name>A0A0K0PLZ0_9BURK</name>
<protein>
    <submittedName>
        <fullName evidence="1">2-hydroxylaminobenzoate mutase</fullName>
    </submittedName>
</protein>